<feature type="coiled-coil region" evidence="6">
    <location>
        <begin position="473"/>
        <end position="531"/>
    </location>
</feature>
<evidence type="ECO:0000256" key="7">
    <source>
        <dbReference type="SAM" id="MobiDB-lite"/>
    </source>
</evidence>
<dbReference type="EMBL" id="JACTAM010000021">
    <property type="protein sequence ID" value="KAI2651146.1"/>
    <property type="molecule type" value="Genomic_DNA"/>
</dbReference>
<feature type="compositionally biased region" description="Basic and acidic residues" evidence="7">
    <location>
        <begin position="672"/>
        <end position="693"/>
    </location>
</feature>
<proteinExistence type="predicted"/>
<keyword evidence="4" id="KW-0067">ATP-binding</keyword>
<feature type="coiled-coil region" evidence="6">
    <location>
        <begin position="236"/>
        <end position="320"/>
    </location>
</feature>
<comment type="subcellular location">
    <subcellularLocation>
        <location evidence="1">Cytoplasm</location>
    </subcellularLocation>
</comment>
<dbReference type="Proteomes" id="UP000830375">
    <property type="component" value="Unassembled WGS sequence"/>
</dbReference>
<evidence type="ECO:0000256" key="3">
    <source>
        <dbReference type="ARBA" id="ARBA00022741"/>
    </source>
</evidence>
<accession>A0ABQ8LMN7</accession>
<dbReference type="InterPro" id="IPR027640">
    <property type="entry name" value="Kinesin-like_fam"/>
</dbReference>
<dbReference type="PANTHER" id="PTHR47969:SF15">
    <property type="entry name" value="CHROMOSOME-ASSOCIATED KINESIN KIF4A-RELATED"/>
    <property type="match status" value="1"/>
</dbReference>
<comment type="caution">
    <text evidence="8">The sequence shown here is derived from an EMBL/GenBank/DDBJ whole genome shotgun (WGS) entry which is preliminary data.</text>
</comment>
<evidence type="ECO:0000313" key="8">
    <source>
        <dbReference type="EMBL" id="KAI2651146.1"/>
    </source>
</evidence>
<feature type="region of interest" description="Disordered" evidence="7">
    <location>
        <begin position="1"/>
        <end position="27"/>
    </location>
</feature>
<keyword evidence="3" id="KW-0547">Nucleotide-binding</keyword>
<protein>
    <submittedName>
        <fullName evidence="8">Chromosome-associated kinesin KIF4</fullName>
    </submittedName>
</protein>
<evidence type="ECO:0000256" key="5">
    <source>
        <dbReference type="ARBA" id="ARBA00023054"/>
    </source>
</evidence>
<organism evidence="8 9">
    <name type="scientific">Labeo rohita</name>
    <name type="common">Indian major carp</name>
    <name type="synonym">Cyprinus rohita</name>
    <dbReference type="NCBI Taxonomy" id="84645"/>
    <lineage>
        <taxon>Eukaryota</taxon>
        <taxon>Metazoa</taxon>
        <taxon>Chordata</taxon>
        <taxon>Craniata</taxon>
        <taxon>Vertebrata</taxon>
        <taxon>Euteleostomi</taxon>
        <taxon>Actinopterygii</taxon>
        <taxon>Neopterygii</taxon>
        <taxon>Teleostei</taxon>
        <taxon>Ostariophysi</taxon>
        <taxon>Cypriniformes</taxon>
        <taxon>Cyprinidae</taxon>
        <taxon>Labeoninae</taxon>
        <taxon>Labeonini</taxon>
        <taxon>Labeo</taxon>
    </lineage>
</organism>
<dbReference type="Pfam" id="PF25764">
    <property type="entry name" value="KIF21A_4th"/>
    <property type="match status" value="1"/>
</dbReference>
<keyword evidence="2" id="KW-0963">Cytoplasm</keyword>
<sequence length="739" mass="84611">MTSGSTAALEVHTGCSASGSPVEISADPQVKDCPEAYTAQHALRQAQMSKELIELNKVLALKEAFVKKMCQNDSHLEPMQTEYQENIQSLQASVGSLQKEKEDLIQALQSTKKDTNQAKLSEQRRKRLQELEGQITELKKKLQDQAKLLKLKESSVRNVTKLNQEIQAMKSQRVQLMRQMKEDSEKFRLWKQKKDKEVLQLKEKASVNLNLFLLIVKRQYEMLKLERDFQKQASVLRRKTEEAAAANKRLKDALQKRSEVAEKRKEVQNRGTEGVSSRIKNWLLNEVEVLVSTEEARRHLQDLLEDRKMLAEEIAQLHQQMEAGERPVAKVRRRTLTISELEGQGELEASISKQVESLETEMGLRSAQIADLQQKVLDADNEGRIKQRWDSVTTIIEAKSALKILMSEVVASKVANAKLESELKQEKANLLDMQKILCDERKLMSAMDMEHQSQMVEMEQRHQEKLQSKPVAQEKLKEQQEEVSKREHELMQRLKFQEEEIEKLRELSDQNQKLKNENEQYKQKLLLAQLTSAKKVLSSVNESPDTSFEYVPPKPKTKIYSTARARLQEPIDLDELISPSESEKEEDEWRPEKNDRARRGSKKSKMNGGKITCGENCLCDHEKCRNMENRSNVDQTEISDVSKDSAAIPEDPTAVSPRDATFFRPPSVPPTKKQEIGDMGHLPADLKLEKKPVPADNESDSDDSEVMNSTSSFLRGKKRGLNNFKNSFFSGCTPIREEH</sequence>
<gene>
    <name evidence="8" type="ORF">H4Q32_019171</name>
</gene>
<feature type="region of interest" description="Disordered" evidence="7">
    <location>
        <begin position="570"/>
        <end position="612"/>
    </location>
</feature>
<evidence type="ECO:0000256" key="1">
    <source>
        <dbReference type="ARBA" id="ARBA00004496"/>
    </source>
</evidence>
<keyword evidence="5 6" id="KW-0175">Coiled coil</keyword>
<evidence type="ECO:0000313" key="9">
    <source>
        <dbReference type="Proteomes" id="UP000830375"/>
    </source>
</evidence>
<name>A0ABQ8LMN7_LABRO</name>
<reference evidence="8 9" key="1">
    <citation type="submission" date="2022-01" db="EMBL/GenBank/DDBJ databases">
        <title>A high-quality chromosome-level genome assembly of rohu carp, Labeo rohita.</title>
        <authorList>
            <person name="Arick M.A. II"/>
            <person name="Hsu C.-Y."/>
            <person name="Magbanua Z."/>
            <person name="Pechanova O."/>
            <person name="Grover C."/>
            <person name="Miller E."/>
            <person name="Thrash A."/>
            <person name="Ezzel L."/>
            <person name="Alam S."/>
            <person name="Benzie J."/>
            <person name="Hamilton M."/>
            <person name="Karsi A."/>
            <person name="Lawrence M.L."/>
            <person name="Peterson D.G."/>
        </authorList>
    </citation>
    <scope>NUCLEOTIDE SEQUENCE [LARGE SCALE GENOMIC DNA]</scope>
    <source>
        <strain evidence="9">BAU-BD-2019</strain>
        <tissue evidence="8">Blood</tissue>
    </source>
</reference>
<feature type="region of interest" description="Disordered" evidence="7">
    <location>
        <begin position="634"/>
        <end position="718"/>
    </location>
</feature>
<evidence type="ECO:0000256" key="2">
    <source>
        <dbReference type="ARBA" id="ARBA00022490"/>
    </source>
</evidence>
<feature type="coiled-coil region" evidence="6">
    <location>
        <begin position="80"/>
        <end position="186"/>
    </location>
</feature>
<dbReference type="PANTHER" id="PTHR47969">
    <property type="entry name" value="CHROMOSOME-ASSOCIATED KINESIN KIF4A-RELATED"/>
    <property type="match status" value="1"/>
</dbReference>
<evidence type="ECO:0000256" key="6">
    <source>
        <dbReference type="SAM" id="Coils"/>
    </source>
</evidence>
<evidence type="ECO:0000256" key="4">
    <source>
        <dbReference type="ARBA" id="ARBA00022840"/>
    </source>
</evidence>
<keyword evidence="9" id="KW-1185">Reference proteome</keyword>